<keyword evidence="2" id="KW-1133">Transmembrane helix</keyword>
<feature type="compositionally biased region" description="Basic and acidic residues" evidence="1">
    <location>
        <begin position="114"/>
        <end position="159"/>
    </location>
</feature>
<keyword evidence="2" id="KW-0472">Membrane</keyword>
<feature type="transmembrane region" description="Helical" evidence="2">
    <location>
        <begin position="21"/>
        <end position="42"/>
    </location>
</feature>
<feature type="compositionally biased region" description="Basic and acidic residues" evidence="1">
    <location>
        <begin position="96"/>
        <end position="105"/>
    </location>
</feature>
<evidence type="ECO:0000313" key="4">
    <source>
        <dbReference type="Proteomes" id="UP001285263"/>
    </source>
</evidence>
<evidence type="ECO:0000313" key="3">
    <source>
        <dbReference type="EMBL" id="MDY0745589.1"/>
    </source>
</evidence>
<feature type="region of interest" description="Disordered" evidence="1">
    <location>
        <begin position="65"/>
        <end position="221"/>
    </location>
</feature>
<dbReference type="NCBIfam" id="TIGR02794">
    <property type="entry name" value="tolA_full"/>
    <property type="match status" value="1"/>
</dbReference>
<dbReference type="RefSeq" id="WP_320423492.1">
    <property type="nucleotide sequence ID" value="NZ_JAXCLA010000004.1"/>
</dbReference>
<keyword evidence="4" id="KW-1185">Reference proteome</keyword>
<keyword evidence="2" id="KW-0812">Transmembrane</keyword>
<protein>
    <submittedName>
        <fullName evidence="3">Cell envelope integrity protein TolA</fullName>
    </submittedName>
</protein>
<dbReference type="EMBL" id="JAXCLA010000004">
    <property type="protein sequence ID" value="MDY0745589.1"/>
    <property type="molecule type" value="Genomic_DNA"/>
</dbReference>
<dbReference type="Proteomes" id="UP001285263">
    <property type="component" value="Unassembled WGS sequence"/>
</dbReference>
<reference evidence="3 4" key="1">
    <citation type="submission" date="2023-11" db="EMBL/GenBank/DDBJ databases">
        <title>Paucibacter sp. nov., isolated from fresh soil in Korea.</title>
        <authorList>
            <person name="Le N.T.T."/>
        </authorList>
    </citation>
    <scope>NUCLEOTIDE SEQUENCE [LARGE SCALE GENOMIC DNA]</scope>
    <source>
        <strain evidence="3 4">R3-3</strain>
    </source>
</reference>
<dbReference type="SUPFAM" id="SSF74653">
    <property type="entry name" value="TolA/TonB C-terminal domain"/>
    <property type="match status" value="1"/>
</dbReference>
<proteinExistence type="predicted"/>
<sequence length="304" mass="33006">MTAAAFQRRGRDPFRPPEAPGLGRGMVFALVAHVLLVVAISANIQWRTKTLPTAEAELWSAVPQAAAPKEVLPPPEPEPEVKPTPKPPEPQPPSAEEIKAQRDADIAIAKQKKQREDDEAKKRLAEQEELKKQKALKDKAEKDKADKERLEKDKADKLKAQQQQAQQDKAKDAKAQKDADAKREAQRQDNLKRIMGMAGASGGENARGTAQKSSGPSATYGGRVVARVKPNIVYGDVPAGNPAAEVEVRVAPDGTIIGRKIIKASGLPDWDSAVLRAIDKTETLPRDTDGTVPSVLVISFRPRD</sequence>
<evidence type="ECO:0000256" key="2">
    <source>
        <dbReference type="SAM" id="Phobius"/>
    </source>
</evidence>
<name>A0ABU5DK06_9BURK</name>
<feature type="compositionally biased region" description="Pro residues" evidence="1">
    <location>
        <begin position="71"/>
        <end position="93"/>
    </location>
</feature>
<gene>
    <name evidence="3" type="primary">tolA</name>
    <name evidence="3" type="ORF">SNE35_13800</name>
</gene>
<dbReference type="InterPro" id="IPR014161">
    <property type="entry name" value="Tol-Pal_TolA"/>
</dbReference>
<evidence type="ECO:0000256" key="1">
    <source>
        <dbReference type="SAM" id="MobiDB-lite"/>
    </source>
</evidence>
<comment type="caution">
    <text evidence="3">The sequence shown here is derived from an EMBL/GenBank/DDBJ whole genome shotgun (WGS) entry which is preliminary data.</text>
</comment>
<organism evidence="3 4">
    <name type="scientific">Roseateles agri</name>
    <dbReference type="NCBI Taxonomy" id="3098619"/>
    <lineage>
        <taxon>Bacteria</taxon>
        <taxon>Pseudomonadati</taxon>
        <taxon>Pseudomonadota</taxon>
        <taxon>Betaproteobacteria</taxon>
        <taxon>Burkholderiales</taxon>
        <taxon>Sphaerotilaceae</taxon>
        <taxon>Roseateles</taxon>
    </lineage>
</organism>
<feature type="compositionally biased region" description="Polar residues" evidence="1">
    <location>
        <begin position="208"/>
        <end position="217"/>
    </location>
</feature>
<feature type="compositionally biased region" description="Basic and acidic residues" evidence="1">
    <location>
        <begin position="168"/>
        <end position="192"/>
    </location>
</feature>
<dbReference type="Gene3D" id="3.30.1150.10">
    <property type="match status" value="1"/>
</dbReference>
<accession>A0ABU5DK06</accession>
<dbReference type="Pfam" id="PF13103">
    <property type="entry name" value="TonB_2"/>
    <property type="match status" value="1"/>
</dbReference>